<evidence type="ECO:0000313" key="3">
    <source>
        <dbReference type="EMBL" id="SDX43013.1"/>
    </source>
</evidence>
<evidence type="ECO:0000313" key="4">
    <source>
        <dbReference type="Proteomes" id="UP000199441"/>
    </source>
</evidence>
<dbReference type="PANTHER" id="PTHR43674:SF2">
    <property type="entry name" value="BETA-UREIDOPROPIONASE"/>
    <property type="match status" value="1"/>
</dbReference>
<dbReference type="STRING" id="670155.SAMN04488001_3199"/>
<keyword evidence="4" id="KW-1185">Reference proteome</keyword>
<evidence type="ECO:0000259" key="2">
    <source>
        <dbReference type="PROSITE" id="PS50263"/>
    </source>
</evidence>
<protein>
    <submittedName>
        <fullName evidence="3">5-aminopentanamidase</fullName>
    </submittedName>
</protein>
<dbReference type="InterPro" id="IPR050345">
    <property type="entry name" value="Aliph_Amidase/BUP"/>
</dbReference>
<evidence type="ECO:0000256" key="1">
    <source>
        <dbReference type="ARBA" id="ARBA00022801"/>
    </source>
</evidence>
<proteinExistence type="predicted"/>
<accession>A0A1H3BM77</accession>
<dbReference type="OrthoDB" id="9811121at2"/>
<name>A0A1H3BM77_9RHOB</name>
<dbReference type="Gene3D" id="3.60.110.10">
    <property type="entry name" value="Carbon-nitrogen hydrolase"/>
    <property type="match status" value="1"/>
</dbReference>
<dbReference type="EMBL" id="FNOI01000007">
    <property type="protein sequence ID" value="SDX43013.1"/>
    <property type="molecule type" value="Genomic_DNA"/>
</dbReference>
<dbReference type="CDD" id="cd07576">
    <property type="entry name" value="R-amidase_like"/>
    <property type="match status" value="1"/>
</dbReference>
<gene>
    <name evidence="3" type="ORF">SAMN04488001_3199</name>
</gene>
<dbReference type="PANTHER" id="PTHR43674">
    <property type="entry name" value="NITRILASE C965.09-RELATED"/>
    <property type="match status" value="1"/>
</dbReference>
<reference evidence="4" key="1">
    <citation type="submission" date="2016-10" db="EMBL/GenBank/DDBJ databases">
        <authorList>
            <person name="Varghese N."/>
            <person name="Submissions S."/>
        </authorList>
    </citation>
    <scope>NUCLEOTIDE SEQUENCE [LARGE SCALE GENOMIC DNA]</scope>
    <source>
        <strain evidence="4">DSM 26922</strain>
    </source>
</reference>
<feature type="domain" description="CN hydrolase" evidence="2">
    <location>
        <begin position="1"/>
        <end position="240"/>
    </location>
</feature>
<dbReference type="Proteomes" id="UP000199441">
    <property type="component" value="Unassembled WGS sequence"/>
</dbReference>
<keyword evidence="1" id="KW-0378">Hydrolase</keyword>
<dbReference type="PROSITE" id="PS50263">
    <property type="entry name" value="CN_HYDROLASE"/>
    <property type="match status" value="1"/>
</dbReference>
<dbReference type="InterPro" id="IPR036526">
    <property type="entry name" value="C-N_Hydrolase_sf"/>
</dbReference>
<dbReference type="SUPFAM" id="SSF56317">
    <property type="entry name" value="Carbon-nitrogen hydrolase"/>
    <property type="match status" value="1"/>
</dbReference>
<organism evidence="3 4">
    <name type="scientific">Litoreibacter albidus</name>
    <dbReference type="NCBI Taxonomy" id="670155"/>
    <lineage>
        <taxon>Bacteria</taxon>
        <taxon>Pseudomonadati</taxon>
        <taxon>Pseudomonadota</taxon>
        <taxon>Alphaproteobacteria</taxon>
        <taxon>Rhodobacterales</taxon>
        <taxon>Roseobacteraceae</taxon>
        <taxon>Litoreibacter</taxon>
    </lineage>
</organism>
<dbReference type="GO" id="GO:0050126">
    <property type="term" value="F:N-carbamoylputrescine amidase activity"/>
    <property type="evidence" value="ECO:0007669"/>
    <property type="project" value="TreeGrafter"/>
</dbReference>
<dbReference type="InterPro" id="IPR044083">
    <property type="entry name" value="RamA-like"/>
</dbReference>
<dbReference type="AlphaFoldDB" id="A0A1H3BM77"/>
<dbReference type="Pfam" id="PF00795">
    <property type="entry name" value="CN_hydrolase"/>
    <property type="match status" value="1"/>
</dbReference>
<dbReference type="GO" id="GO:0033388">
    <property type="term" value="P:putrescine biosynthetic process from arginine"/>
    <property type="evidence" value="ECO:0007669"/>
    <property type="project" value="TreeGrafter"/>
</dbReference>
<sequence length="272" mass="29256">MKICCMQVASRPLAVSENMARLERAAREANAEGCDLLITPEMYLTGYNIGADEVHRLAEPFDGPNAQRVGEIAKDTGIGILFGYPELGEGDSGIFNAVQLVDGAGTMRARYRKTHLYGDVDRAQFSAGKARSNIVAFKGWKVALAICFDIEFPELARAYALDGADIILTPTANMIPYEGVSKRLVPARAEENGLFVVYANYCGTEGGFDYCGLSCICGPNGEDVARAGQGEALLMANMNRADVASVRQNLNYLSGLRPEVYGNITTGVSSDD</sequence>
<dbReference type="InterPro" id="IPR003010">
    <property type="entry name" value="C-N_Hydrolase"/>
</dbReference>